<feature type="region of interest" description="Disordered" evidence="3">
    <location>
        <begin position="410"/>
        <end position="438"/>
    </location>
</feature>
<dbReference type="InterPro" id="IPR031968">
    <property type="entry name" value="VASt"/>
</dbReference>
<dbReference type="EMBL" id="JH598637">
    <property type="status" value="NOT_ANNOTATED_CDS"/>
    <property type="molecule type" value="Genomic_DNA"/>
</dbReference>
<keyword evidence="2" id="KW-0472">Membrane</keyword>
<evidence type="ECO:0000313" key="6">
    <source>
        <dbReference type="Proteomes" id="UP000011713"/>
    </source>
</evidence>
<feature type="compositionally biased region" description="Polar residues" evidence="3">
    <location>
        <begin position="413"/>
        <end position="427"/>
    </location>
</feature>
<dbReference type="Proteomes" id="UP000011713">
    <property type="component" value="Unassembled WGS sequence"/>
</dbReference>
<feature type="region of interest" description="Disordered" evidence="3">
    <location>
        <begin position="151"/>
        <end position="175"/>
    </location>
</feature>
<dbReference type="AlphaFoldDB" id="M4B6Z2"/>
<keyword evidence="6" id="KW-1185">Reference proteome</keyword>
<dbReference type="STRING" id="559515.M4B6Z2"/>
<dbReference type="PANTHER" id="PTHR47666">
    <property type="entry name" value="PROTEIN VASCULAR ASSOCIATED DEATH 1, CHLOROPLASTIC"/>
    <property type="match status" value="1"/>
</dbReference>
<evidence type="ECO:0000313" key="5">
    <source>
        <dbReference type="EnsemblProtists" id="HpaP802044"/>
    </source>
</evidence>
<reference evidence="6" key="1">
    <citation type="journal article" date="2010" name="Science">
        <title>Signatures of adaptation to obligate biotrophy in the Hyaloperonospora arabidopsidis genome.</title>
        <authorList>
            <person name="Baxter L."/>
            <person name="Tripathy S."/>
            <person name="Ishaque N."/>
            <person name="Boot N."/>
            <person name="Cabral A."/>
            <person name="Kemen E."/>
            <person name="Thines M."/>
            <person name="Ah-Fong A."/>
            <person name="Anderson R."/>
            <person name="Badejoko W."/>
            <person name="Bittner-Eddy P."/>
            <person name="Boore J.L."/>
            <person name="Chibucos M.C."/>
            <person name="Coates M."/>
            <person name="Dehal P."/>
            <person name="Delehaunty K."/>
            <person name="Dong S."/>
            <person name="Downton P."/>
            <person name="Dumas B."/>
            <person name="Fabro G."/>
            <person name="Fronick C."/>
            <person name="Fuerstenberg S.I."/>
            <person name="Fulton L."/>
            <person name="Gaulin E."/>
            <person name="Govers F."/>
            <person name="Hughes L."/>
            <person name="Humphray S."/>
            <person name="Jiang R.H."/>
            <person name="Judelson H."/>
            <person name="Kamoun S."/>
            <person name="Kyung K."/>
            <person name="Meijer H."/>
            <person name="Minx P."/>
            <person name="Morris P."/>
            <person name="Nelson J."/>
            <person name="Phuntumart V."/>
            <person name="Qutob D."/>
            <person name="Rehmany A."/>
            <person name="Rougon-Cardoso A."/>
            <person name="Ryden P."/>
            <person name="Torto-Alalibo T."/>
            <person name="Studholme D."/>
            <person name="Wang Y."/>
            <person name="Win J."/>
            <person name="Wood J."/>
            <person name="Clifton S.W."/>
            <person name="Rogers J."/>
            <person name="Van den Ackerveken G."/>
            <person name="Jones J.D."/>
            <person name="McDowell J.M."/>
            <person name="Beynon J."/>
            <person name="Tyler B.M."/>
        </authorList>
    </citation>
    <scope>NUCLEOTIDE SEQUENCE [LARGE SCALE GENOMIC DNA]</scope>
    <source>
        <strain evidence="6">Emoy2</strain>
    </source>
</reference>
<dbReference type="PANTHER" id="PTHR47666:SF1">
    <property type="entry name" value="PROTEIN VASCULAR ASSOCIATED DEATH 1, CHLOROPLASTIC"/>
    <property type="match status" value="1"/>
</dbReference>
<accession>M4B6Z2</accession>
<dbReference type="PROSITE" id="PS51778">
    <property type="entry name" value="VAST"/>
    <property type="match status" value="1"/>
</dbReference>
<protein>
    <recommendedName>
        <fullName evidence="4">VASt domain-containing protein</fullName>
    </recommendedName>
</protein>
<organism evidence="5 6">
    <name type="scientific">Hyaloperonospora arabidopsidis (strain Emoy2)</name>
    <name type="common">Downy mildew agent</name>
    <name type="synonym">Peronospora arabidopsidis</name>
    <dbReference type="NCBI Taxonomy" id="559515"/>
    <lineage>
        <taxon>Eukaryota</taxon>
        <taxon>Sar</taxon>
        <taxon>Stramenopiles</taxon>
        <taxon>Oomycota</taxon>
        <taxon>Peronosporomycetes</taxon>
        <taxon>Peronosporales</taxon>
        <taxon>Peronosporaceae</taxon>
        <taxon>Hyaloperonospora</taxon>
    </lineage>
</organism>
<reference evidence="5" key="2">
    <citation type="submission" date="2015-06" db="UniProtKB">
        <authorList>
            <consortium name="EnsemblProtists"/>
        </authorList>
    </citation>
    <scope>IDENTIFICATION</scope>
    <source>
        <strain evidence="5">Emoy2</strain>
    </source>
</reference>
<comment type="subcellular location">
    <subcellularLocation>
        <location evidence="1">Membrane</location>
    </subcellularLocation>
</comment>
<feature type="domain" description="VASt" evidence="4">
    <location>
        <begin position="229"/>
        <end position="408"/>
    </location>
</feature>
<name>M4B6Z2_HYAAE</name>
<dbReference type="Pfam" id="PF16016">
    <property type="entry name" value="VASt"/>
    <property type="match status" value="1"/>
</dbReference>
<dbReference type="VEuPathDB" id="FungiDB:HpaG802044"/>
<evidence type="ECO:0000256" key="2">
    <source>
        <dbReference type="ARBA" id="ARBA00023136"/>
    </source>
</evidence>
<dbReference type="HOGENOM" id="CLU_626218_0_0_1"/>
<dbReference type="GO" id="GO:0016020">
    <property type="term" value="C:membrane"/>
    <property type="evidence" value="ECO:0007669"/>
    <property type="project" value="UniProtKB-SubCell"/>
</dbReference>
<proteinExistence type="predicted"/>
<dbReference type="EnsemblProtists" id="HpaT802044">
    <property type="protein sequence ID" value="HpaP802044"/>
    <property type="gene ID" value="HpaG802044"/>
</dbReference>
<dbReference type="eggNOG" id="ENOG502SH58">
    <property type="taxonomic scope" value="Eukaryota"/>
</dbReference>
<dbReference type="InParanoid" id="M4B6Z2"/>
<evidence type="ECO:0000259" key="4">
    <source>
        <dbReference type="PROSITE" id="PS51778"/>
    </source>
</evidence>
<evidence type="ECO:0000256" key="3">
    <source>
        <dbReference type="SAM" id="MobiDB-lite"/>
    </source>
</evidence>
<evidence type="ECO:0000256" key="1">
    <source>
        <dbReference type="ARBA" id="ARBA00004370"/>
    </source>
</evidence>
<sequence>MAVFERIDPSEDAAIFIRTNRQPYERIKQIVATHHGNESLNDVMQKYLASRGGSAAEALDTTDVIPLSSSDGMYVPISISGAPPLPKKIPVLASTLVAEDDQAPLATGYVGGNTMSDAGVSVCTEEKRDEGFTEVQPLEVSDFQKRFKLQEAKSQRVDDESETGNDARRRRGSDEVAAVAAAAGSRRTSIDTADVVRTEERSDLPSFSFDTVAPNVMLAVPGRDAFLDEYDVLLDEQVAFSVDTAFSTLWIESDIFFCNLLNAAGSTSVSLSPWKKAALSYTAVSKPDTFQASRLVSYTHNKKYMVGPSVIPTSQTQRYAYTLGTRLIVSTTTSISDVPYCDHFRIEHRWVFSATKKKGTSLAQVGLRVRWLKNTWLKKQIESTTVSESKEALKLWLSAALDATKALDATESRAVSPNLASTNSSKSVGRPKETAPTA</sequence>